<keyword evidence="8 13" id="KW-0067">ATP-binding</keyword>
<proteinExistence type="inferred from homology"/>
<feature type="compositionally biased region" description="Low complexity" evidence="14">
    <location>
        <begin position="1"/>
        <end position="43"/>
    </location>
</feature>
<evidence type="ECO:0000256" key="7">
    <source>
        <dbReference type="ARBA" id="ARBA00022829"/>
    </source>
</evidence>
<keyword evidence="5 15" id="KW-0812">Transmembrane</keyword>
<accession>A0A7C9JEV1</accession>
<dbReference type="GO" id="GO:0007059">
    <property type="term" value="P:chromosome segregation"/>
    <property type="evidence" value="ECO:0007669"/>
    <property type="project" value="UniProtKB-KW"/>
</dbReference>
<dbReference type="Gene3D" id="3.40.50.300">
    <property type="entry name" value="P-loop containing nucleotide triphosphate hydrolases"/>
    <property type="match status" value="1"/>
</dbReference>
<evidence type="ECO:0000256" key="4">
    <source>
        <dbReference type="ARBA" id="ARBA00022618"/>
    </source>
</evidence>
<feature type="compositionally biased region" description="Basic and acidic residues" evidence="14">
    <location>
        <begin position="365"/>
        <end position="377"/>
    </location>
</feature>
<sequence>MNVAQKQSSASKPKSTQTAARGKTAAKGSTKGSKPSSRSGKASKASEKEAPAPRTSQPFVDERARRDIVGVVLIILGVALFVAAVLPTTAPVTSFLSLALHMGLGLGAYILPLLLAVAGIGLLVRVEQQRIPARVCIGLLIVFVCALALLALFSPQLPADEAFGLFAPSELMFRGGYVGAGVAWLFQSLLGQVVSCILLLGLMVVGFVVIGFSLSGIVERLRAKHREAWPADDEVMPAPPLAFPRLSRPMRAAYPAAAPYDGYASAGEPTRAVGSAAPTAPLGDFAAAEADYYGPNGFDESLYGPTAEEDAANTVALDAPARPGRASRADASARTRRFTSDELPDFAQARPQGEQQAITRKLGRHGKEPDAAGEEARPQPQPKKRKAAAAEPKKTSDGYELPPASLLASSKGRGPQGASDEELSETAARLQETLEDFGILAEVVGWVSGPTVTLFKVSLPSGVRVSRVTNLTDDIALALAAPGVRIFAPIPGTNYVGIEVPNRERQTVYLADVLKSAGDSCMEVAVGKDVEGRDIVSDLSKMPHLLIAGTTGSGKSVEINGMIMSILMRATPAEVRFIMVDPKRVEFSGYNGIPHLYVPVVTECKEAASALSWGVAEMERRLKLFAKVGARNITSYNEKAAEVQRQREAAEAAGEEAPASDVGEKMPYIVIVIDELADLMMNVGKEVEFSISRIAQLARAAGIHLIIATQRPSTNVVTGLIKANITCRIGLTVASGIDSRVILDSTGAENLCGHGDLLISKPEYAKPVRVQGPWVSDDEIAAVVDFWKSQGEPEYHSEILQTNLITLGASQPDGSGGSCSADDPLLWEAAEIVVSMGSASTSNIQRRLSVGYSRAGRIMDMLEEKGVVGAPNGSKPREVLVDAMELETLKAFEATDE</sequence>
<dbReference type="CDD" id="cd01127">
    <property type="entry name" value="TrwB_TraG_TraD_VirD4"/>
    <property type="match status" value="1"/>
</dbReference>
<evidence type="ECO:0000256" key="1">
    <source>
        <dbReference type="ARBA" id="ARBA00004651"/>
    </source>
</evidence>
<dbReference type="Pfam" id="PF13491">
    <property type="entry name" value="FtsK_4TM"/>
    <property type="match status" value="1"/>
</dbReference>
<dbReference type="SMART" id="SM00843">
    <property type="entry name" value="Ftsk_gamma"/>
    <property type="match status" value="1"/>
</dbReference>
<dbReference type="GO" id="GO:0005886">
    <property type="term" value="C:plasma membrane"/>
    <property type="evidence" value="ECO:0007669"/>
    <property type="project" value="UniProtKB-SubCell"/>
</dbReference>
<dbReference type="SUPFAM" id="SSF52540">
    <property type="entry name" value="P-loop containing nucleoside triphosphate hydrolases"/>
    <property type="match status" value="1"/>
</dbReference>
<comment type="subcellular location">
    <subcellularLocation>
        <location evidence="1">Cell membrane</location>
        <topology evidence="1">Multi-pass membrane protein</topology>
    </subcellularLocation>
</comment>
<feature type="region of interest" description="Disordered" evidence="14">
    <location>
        <begin position="1"/>
        <end position="57"/>
    </location>
</feature>
<organism evidence="17">
    <name type="scientific">Muribaculaceae bacterium Z82</name>
    <dbReference type="NCBI Taxonomy" id="2304548"/>
    <lineage>
        <taxon>Bacteria</taxon>
        <taxon>Pseudomonadati</taxon>
        <taxon>Bacteroidota</taxon>
        <taxon>Bacteroidia</taxon>
        <taxon>Bacteroidales</taxon>
        <taxon>Muribaculaceae</taxon>
    </lineage>
</organism>
<dbReference type="Pfam" id="PF09397">
    <property type="entry name" value="FtsK_gamma"/>
    <property type="match status" value="1"/>
</dbReference>
<feature type="transmembrane region" description="Helical" evidence="15">
    <location>
        <begin position="98"/>
        <end position="124"/>
    </location>
</feature>
<evidence type="ECO:0000256" key="14">
    <source>
        <dbReference type="SAM" id="MobiDB-lite"/>
    </source>
</evidence>
<keyword evidence="10" id="KW-0238">DNA-binding</keyword>
<feature type="transmembrane region" description="Helical" evidence="15">
    <location>
        <begin position="165"/>
        <end position="186"/>
    </location>
</feature>
<gene>
    <name evidence="17" type="ORF">D1639_09935</name>
</gene>
<evidence type="ECO:0000256" key="13">
    <source>
        <dbReference type="PROSITE-ProRule" id="PRU00289"/>
    </source>
</evidence>
<keyword evidence="3" id="KW-1003">Cell membrane</keyword>
<keyword evidence="9 15" id="KW-1133">Transmembrane helix</keyword>
<dbReference type="InterPro" id="IPR036390">
    <property type="entry name" value="WH_DNA-bd_sf"/>
</dbReference>
<evidence type="ECO:0000256" key="3">
    <source>
        <dbReference type="ARBA" id="ARBA00022475"/>
    </source>
</evidence>
<dbReference type="PROSITE" id="PS50901">
    <property type="entry name" value="FTSK"/>
    <property type="match status" value="1"/>
</dbReference>
<name>A0A7C9JEV1_9BACT</name>
<dbReference type="SUPFAM" id="SSF46785">
    <property type="entry name" value="Winged helix' DNA-binding domain"/>
    <property type="match status" value="1"/>
</dbReference>
<evidence type="ECO:0000256" key="15">
    <source>
        <dbReference type="SAM" id="Phobius"/>
    </source>
</evidence>
<evidence type="ECO:0000256" key="10">
    <source>
        <dbReference type="ARBA" id="ARBA00023125"/>
    </source>
</evidence>
<keyword evidence="7" id="KW-0159">Chromosome partition</keyword>
<dbReference type="PANTHER" id="PTHR22683">
    <property type="entry name" value="SPORULATION PROTEIN RELATED"/>
    <property type="match status" value="1"/>
</dbReference>
<evidence type="ECO:0000259" key="16">
    <source>
        <dbReference type="PROSITE" id="PS50901"/>
    </source>
</evidence>
<dbReference type="GO" id="GO:0051301">
    <property type="term" value="P:cell division"/>
    <property type="evidence" value="ECO:0007669"/>
    <property type="project" value="UniProtKB-KW"/>
</dbReference>
<feature type="transmembrane region" description="Helical" evidence="15">
    <location>
        <begin position="131"/>
        <end position="153"/>
    </location>
</feature>
<dbReference type="GO" id="GO:0005524">
    <property type="term" value="F:ATP binding"/>
    <property type="evidence" value="ECO:0007669"/>
    <property type="project" value="UniProtKB-UniRule"/>
</dbReference>
<feature type="domain" description="FtsK" evidence="16">
    <location>
        <begin position="532"/>
        <end position="740"/>
    </location>
</feature>
<keyword evidence="6 13" id="KW-0547">Nucleotide-binding</keyword>
<evidence type="ECO:0000256" key="2">
    <source>
        <dbReference type="ARBA" id="ARBA00006474"/>
    </source>
</evidence>
<dbReference type="InterPro" id="IPR050206">
    <property type="entry name" value="FtsK/SpoIIIE/SftA"/>
</dbReference>
<dbReference type="EMBL" id="QWKH01000103">
    <property type="protein sequence ID" value="NBI35339.1"/>
    <property type="molecule type" value="Genomic_DNA"/>
</dbReference>
<keyword evidence="4" id="KW-0132">Cell division</keyword>
<feature type="binding site" evidence="13">
    <location>
        <begin position="549"/>
        <end position="556"/>
    </location>
    <ligand>
        <name>ATP</name>
        <dbReference type="ChEBI" id="CHEBI:30616"/>
    </ligand>
</feature>
<dbReference type="Pfam" id="PF01580">
    <property type="entry name" value="FtsK_SpoIIIE"/>
    <property type="match status" value="1"/>
</dbReference>
<dbReference type="InterPro" id="IPR036388">
    <property type="entry name" value="WH-like_DNA-bd_sf"/>
</dbReference>
<evidence type="ECO:0000256" key="11">
    <source>
        <dbReference type="ARBA" id="ARBA00023136"/>
    </source>
</evidence>
<comment type="caution">
    <text evidence="17">The sequence shown here is derived from an EMBL/GenBank/DDBJ whole genome shotgun (WGS) entry which is preliminary data.</text>
</comment>
<comment type="similarity">
    <text evidence="2">Belongs to the FtsK/SpoIIIE/SftA family.</text>
</comment>
<reference evidence="17" key="1">
    <citation type="submission" date="2018-08" db="EMBL/GenBank/DDBJ databases">
        <title>Murine metabolic-syndrome-specific gut microbial biobank.</title>
        <authorList>
            <person name="Liu C."/>
        </authorList>
    </citation>
    <scope>NUCLEOTIDE SEQUENCE [LARGE SCALE GENOMIC DNA]</scope>
    <source>
        <strain evidence="17">Z82</strain>
    </source>
</reference>
<dbReference type="Gene3D" id="3.30.980.40">
    <property type="match status" value="1"/>
</dbReference>
<feature type="region of interest" description="Disordered" evidence="14">
    <location>
        <begin position="315"/>
        <end position="424"/>
    </location>
</feature>
<dbReference type="PANTHER" id="PTHR22683:SF41">
    <property type="entry name" value="DNA TRANSLOCASE FTSK"/>
    <property type="match status" value="1"/>
</dbReference>
<evidence type="ECO:0000256" key="9">
    <source>
        <dbReference type="ARBA" id="ARBA00022989"/>
    </source>
</evidence>
<protein>
    <submittedName>
        <fullName evidence="17">DNA translocase FtsK</fullName>
    </submittedName>
</protein>
<evidence type="ECO:0000256" key="12">
    <source>
        <dbReference type="ARBA" id="ARBA00023306"/>
    </source>
</evidence>
<dbReference type="Gene3D" id="1.10.10.10">
    <property type="entry name" value="Winged helix-like DNA-binding domain superfamily/Winged helix DNA-binding domain"/>
    <property type="match status" value="1"/>
</dbReference>
<dbReference type="InterPro" id="IPR025199">
    <property type="entry name" value="FtsK_4TM"/>
</dbReference>
<evidence type="ECO:0000256" key="5">
    <source>
        <dbReference type="ARBA" id="ARBA00022692"/>
    </source>
</evidence>
<feature type="transmembrane region" description="Helical" evidence="15">
    <location>
        <begin position="68"/>
        <end position="86"/>
    </location>
</feature>
<dbReference type="Pfam" id="PF17854">
    <property type="entry name" value="FtsK_alpha"/>
    <property type="match status" value="1"/>
</dbReference>
<feature type="transmembrane region" description="Helical" evidence="15">
    <location>
        <begin position="193"/>
        <end position="214"/>
    </location>
</feature>
<keyword evidence="11 15" id="KW-0472">Membrane</keyword>
<dbReference type="InterPro" id="IPR018541">
    <property type="entry name" value="Ftsk_gamma"/>
</dbReference>
<keyword evidence="12" id="KW-0131">Cell cycle</keyword>
<dbReference type="InterPro" id="IPR002543">
    <property type="entry name" value="FtsK_dom"/>
</dbReference>
<evidence type="ECO:0000256" key="8">
    <source>
        <dbReference type="ARBA" id="ARBA00022840"/>
    </source>
</evidence>
<dbReference type="GO" id="GO:0003677">
    <property type="term" value="F:DNA binding"/>
    <property type="evidence" value="ECO:0007669"/>
    <property type="project" value="UniProtKB-KW"/>
</dbReference>
<dbReference type="InterPro" id="IPR041027">
    <property type="entry name" value="FtsK_alpha"/>
</dbReference>
<evidence type="ECO:0000256" key="6">
    <source>
        <dbReference type="ARBA" id="ARBA00022741"/>
    </source>
</evidence>
<dbReference type="InterPro" id="IPR027417">
    <property type="entry name" value="P-loop_NTPase"/>
</dbReference>
<dbReference type="AlphaFoldDB" id="A0A7C9JEV1"/>
<evidence type="ECO:0000313" key="17">
    <source>
        <dbReference type="EMBL" id="NBI35339.1"/>
    </source>
</evidence>